<sequence length="106" mass="11578">MSESTSSAKTRRIPSPERQQTLDHLSIALDLNITELPGGGGRPELQTSQESLRETSSQEHPSPTQKLDDPQYLPPRSVPASGSYAPQAITPSVVFATCSSRLNFWQ</sequence>
<name>A0AAW0ATC6_9AGAR</name>
<evidence type="ECO:0000256" key="1">
    <source>
        <dbReference type="SAM" id="MobiDB-lite"/>
    </source>
</evidence>
<organism evidence="2 3">
    <name type="scientific">Favolaschia claudopus</name>
    <dbReference type="NCBI Taxonomy" id="2862362"/>
    <lineage>
        <taxon>Eukaryota</taxon>
        <taxon>Fungi</taxon>
        <taxon>Dikarya</taxon>
        <taxon>Basidiomycota</taxon>
        <taxon>Agaricomycotina</taxon>
        <taxon>Agaricomycetes</taxon>
        <taxon>Agaricomycetidae</taxon>
        <taxon>Agaricales</taxon>
        <taxon>Marasmiineae</taxon>
        <taxon>Mycenaceae</taxon>
        <taxon>Favolaschia</taxon>
    </lineage>
</organism>
<protein>
    <submittedName>
        <fullName evidence="2">Uncharacterized protein</fullName>
    </submittedName>
</protein>
<comment type="caution">
    <text evidence="2">The sequence shown here is derived from an EMBL/GenBank/DDBJ whole genome shotgun (WGS) entry which is preliminary data.</text>
</comment>
<evidence type="ECO:0000313" key="2">
    <source>
        <dbReference type="EMBL" id="KAK7016620.1"/>
    </source>
</evidence>
<dbReference type="AlphaFoldDB" id="A0AAW0ATC6"/>
<dbReference type="EMBL" id="JAWWNJ010000050">
    <property type="protein sequence ID" value="KAK7016620.1"/>
    <property type="molecule type" value="Genomic_DNA"/>
</dbReference>
<proteinExistence type="predicted"/>
<reference evidence="2 3" key="1">
    <citation type="journal article" date="2024" name="J Genomics">
        <title>Draft genome sequencing and assembly of Favolaschia claudopus CIRM-BRFM 2984 isolated from oak limbs.</title>
        <authorList>
            <person name="Navarro D."/>
            <person name="Drula E."/>
            <person name="Chaduli D."/>
            <person name="Cazenave R."/>
            <person name="Ahrendt S."/>
            <person name="Wang J."/>
            <person name="Lipzen A."/>
            <person name="Daum C."/>
            <person name="Barry K."/>
            <person name="Grigoriev I.V."/>
            <person name="Favel A."/>
            <person name="Rosso M.N."/>
            <person name="Martin F."/>
        </authorList>
    </citation>
    <scope>NUCLEOTIDE SEQUENCE [LARGE SCALE GENOMIC DNA]</scope>
    <source>
        <strain evidence="2 3">CIRM-BRFM 2984</strain>
    </source>
</reference>
<accession>A0AAW0ATC6</accession>
<keyword evidence="3" id="KW-1185">Reference proteome</keyword>
<feature type="region of interest" description="Disordered" evidence="1">
    <location>
        <begin position="1"/>
        <end position="86"/>
    </location>
</feature>
<evidence type="ECO:0000313" key="3">
    <source>
        <dbReference type="Proteomes" id="UP001362999"/>
    </source>
</evidence>
<gene>
    <name evidence="2" type="ORF">R3P38DRAFT_2785803</name>
</gene>
<dbReference type="Proteomes" id="UP001362999">
    <property type="component" value="Unassembled WGS sequence"/>
</dbReference>